<feature type="region of interest" description="Disordered" evidence="1">
    <location>
        <begin position="28"/>
        <end position="53"/>
    </location>
</feature>
<feature type="chain" id="PRO_5039434531" evidence="2">
    <location>
        <begin position="19"/>
        <end position="198"/>
    </location>
</feature>
<dbReference type="Pfam" id="PF12079">
    <property type="entry name" value="DUF3558"/>
    <property type="match status" value="1"/>
</dbReference>
<evidence type="ECO:0000256" key="2">
    <source>
        <dbReference type="SAM" id="SignalP"/>
    </source>
</evidence>
<protein>
    <submittedName>
        <fullName evidence="3">Uncharacterized protein DUF3558</fullName>
    </submittedName>
</protein>
<reference evidence="3 4" key="1">
    <citation type="submission" date="2018-03" db="EMBL/GenBank/DDBJ databases">
        <title>Genomic Encyclopedia of Archaeal and Bacterial Type Strains, Phase II (KMG-II): from individual species to whole genera.</title>
        <authorList>
            <person name="Goeker M."/>
        </authorList>
    </citation>
    <scope>NUCLEOTIDE SEQUENCE [LARGE SCALE GENOMIC DNA]</scope>
    <source>
        <strain evidence="3 4">DSM 44720</strain>
    </source>
</reference>
<comment type="caution">
    <text evidence="3">The sequence shown here is derived from an EMBL/GenBank/DDBJ whole genome shotgun (WGS) entry which is preliminary data.</text>
</comment>
<dbReference type="InterPro" id="IPR024520">
    <property type="entry name" value="DUF3558"/>
</dbReference>
<dbReference type="Proteomes" id="UP000239494">
    <property type="component" value="Unassembled WGS sequence"/>
</dbReference>
<keyword evidence="4" id="KW-1185">Reference proteome</keyword>
<feature type="signal peptide" evidence="2">
    <location>
        <begin position="1"/>
        <end position="18"/>
    </location>
</feature>
<sequence>MSKILSGFALLAAGLVLVGCTSEVGGSAGTDTTKAPASSTSSAGSSSKVAPPVRPSVINVNTLDPCKALTADQAKEIGAPTTTRQDADLVKKGKAPGCLYSSVGYYTYNVVLISNEGVGYWRQGSGNVDRKETQVAGYDAIRTNLIGQHDSCSFWVDVADGQMVYVNFLPIDEMTLDQVCDKAQKGTELALATLKTLA</sequence>
<evidence type="ECO:0000313" key="3">
    <source>
        <dbReference type="EMBL" id="PRY32661.1"/>
    </source>
</evidence>
<accession>A0A2T0SGW8</accession>
<keyword evidence="2" id="KW-0732">Signal</keyword>
<organism evidence="3 4">
    <name type="scientific">Umezawaea tangerina</name>
    <dbReference type="NCBI Taxonomy" id="84725"/>
    <lineage>
        <taxon>Bacteria</taxon>
        <taxon>Bacillati</taxon>
        <taxon>Actinomycetota</taxon>
        <taxon>Actinomycetes</taxon>
        <taxon>Pseudonocardiales</taxon>
        <taxon>Pseudonocardiaceae</taxon>
        <taxon>Umezawaea</taxon>
    </lineage>
</organism>
<feature type="compositionally biased region" description="Low complexity" evidence="1">
    <location>
        <begin position="32"/>
        <end position="51"/>
    </location>
</feature>
<name>A0A2T0SGW8_9PSEU</name>
<dbReference type="AlphaFoldDB" id="A0A2T0SGW8"/>
<dbReference type="OrthoDB" id="3700944at2"/>
<evidence type="ECO:0000313" key="4">
    <source>
        <dbReference type="Proteomes" id="UP000239494"/>
    </source>
</evidence>
<evidence type="ECO:0000256" key="1">
    <source>
        <dbReference type="SAM" id="MobiDB-lite"/>
    </source>
</evidence>
<proteinExistence type="predicted"/>
<dbReference type="EMBL" id="PVTF01000020">
    <property type="protein sequence ID" value="PRY32661.1"/>
    <property type="molecule type" value="Genomic_DNA"/>
</dbReference>
<gene>
    <name evidence="3" type="ORF">CLV43_12080</name>
</gene>
<dbReference type="PROSITE" id="PS51257">
    <property type="entry name" value="PROKAR_LIPOPROTEIN"/>
    <property type="match status" value="1"/>
</dbReference>
<dbReference type="RefSeq" id="WP_106196110.1">
    <property type="nucleotide sequence ID" value="NZ_PVTF01000020.1"/>
</dbReference>